<sequence length="210" mass="22058">MLKSILLGSAAALAVSTSVFAADAIYEAPAEPPAVVETAPQFSWAGGYAGILTGYGWGEGEIEGIAGSADFDGARFGGFAGYNWDLGNQLVVGLEGDLNYDWNEETVGGTDFDSGLNWSARARVGYAMDRALLFAAGGYTGTNVSGQGTGFDEDDTLHGWTIGGGVDYALTDRVFTRVEYRYNDFGDGDLGGTDVNFDQHVVNVGLAVKF</sequence>
<comment type="subcellular location">
    <subcellularLocation>
        <location evidence="1">Cell outer membrane</location>
    </subcellularLocation>
</comment>
<dbReference type="InterPro" id="IPR027385">
    <property type="entry name" value="Beta-barrel_OMP"/>
</dbReference>
<dbReference type="RefSeq" id="WP_166601497.1">
    <property type="nucleotide sequence ID" value="NZ_JAUSUW010000001.1"/>
</dbReference>
<evidence type="ECO:0000256" key="6">
    <source>
        <dbReference type="SAM" id="SignalP"/>
    </source>
</evidence>
<evidence type="ECO:0000313" key="9">
    <source>
        <dbReference type="Proteomes" id="UP001238496"/>
    </source>
</evidence>
<dbReference type="InterPro" id="IPR011250">
    <property type="entry name" value="OMP/PagP_B-barrel"/>
</dbReference>
<feature type="signal peptide" evidence="6">
    <location>
        <begin position="1"/>
        <end position="21"/>
    </location>
</feature>
<dbReference type="PANTHER" id="PTHR34001">
    <property type="entry name" value="BLL7405 PROTEIN"/>
    <property type="match status" value="1"/>
</dbReference>
<feature type="chain" id="PRO_5045215221" evidence="6">
    <location>
        <begin position="22"/>
        <end position="210"/>
    </location>
</feature>
<evidence type="ECO:0000256" key="2">
    <source>
        <dbReference type="ARBA" id="ARBA00022729"/>
    </source>
</evidence>
<evidence type="ECO:0000256" key="5">
    <source>
        <dbReference type="ARBA" id="ARBA00038306"/>
    </source>
</evidence>
<evidence type="ECO:0000313" key="8">
    <source>
        <dbReference type="EMBL" id="MDQ0419145.1"/>
    </source>
</evidence>
<gene>
    <name evidence="8" type="ORF">J2045_000155</name>
</gene>
<dbReference type="Gene3D" id="2.40.160.20">
    <property type="match status" value="1"/>
</dbReference>
<comment type="similarity">
    <text evidence="5">Belongs to the Omp25/RopB family.</text>
</comment>
<proteinExistence type="inferred from homology"/>
<keyword evidence="3" id="KW-0472">Membrane</keyword>
<reference evidence="8 9" key="1">
    <citation type="submission" date="2023-07" db="EMBL/GenBank/DDBJ databases">
        <title>Genomic Encyclopedia of Type Strains, Phase IV (KMG-IV): sequencing the most valuable type-strain genomes for metagenomic binning, comparative biology and taxonomic classification.</title>
        <authorList>
            <person name="Goeker M."/>
        </authorList>
    </citation>
    <scope>NUCLEOTIDE SEQUENCE [LARGE SCALE GENOMIC DNA]</scope>
    <source>
        <strain evidence="8 9">DSM 1111</strain>
    </source>
</reference>
<keyword evidence="9" id="KW-1185">Reference proteome</keyword>
<dbReference type="InterPro" id="IPR051692">
    <property type="entry name" value="OMP-like"/>
</dbReference>
<protein>
    <submittedName>
        <fullName evidence="8">Outer membrane immunogenic protein</fullName>
    </submittedName>
</protein>
<keyword evidence="4" id="KW-0998">Cell outer membrane</keyword>
<comment type="caution">
    <text evidence="8">The sequence shown here is derived from an EMBL/GenBank/DDBJ whole genome shotgun (WGS) entry which is preliminary data.</text>
</comment>
<dbReference type="SUPFAM" id="SSF56925">
    <property type="entry name" value="OMPA-like"/>
    <property type="match status" value="1"/>
</dbReference>
<dbReference type="Proteomes" id="UP001238496">
    <property type="component" value="Unassembled WGS sequence"/>
</dbReference>
<accession>A0ABU0G1D1</accession>
<name>A0ABU0G1D1_9HYPH</name>
<evidence type="ECO:0000259" key="7">
    <source>
        <dbReference type="Pfam" id="PF13505"/>
    </source>
</evidence>
<feature type="domain" description="Outer membrane protein beta-barrel" evidence="7">
    <location>
        <begin position="34"/>
        <end position="210"/>
    </location>
</feature>
<evidence type="ECO:0000256" key="3">
    <source>
        <dbReference type="ARBA" id="ARBA00023136"/>
    </source>
</evidence>
<dbReference type="PANTHER" id="PTHR34001:SF3">
    <property type="entry name" value="BLL7405 PROTEIN"/>
    <property type="match status" value="1"/>
</dbReference>
<dbReference type="Pfam" id="PF13505">
    <property type="entry name" value="OMP_b-brl"/>
    <property type="match status" value="1"/>
</dbReference>
<evidence type="ECO:0000256" key="1">
    <source>
        <dbReference type="ARBA" id="ARBA00004442"/>
    </source>
</evidence>
<organism evidence="8 9">
    <name type="scientific">Peteryoungia aggregata LMG 23059</name>
    <dbReference type="NCBI Taxonomy" id="1368425"/>
    <lineage>
        <taxon>Bacteria</taxon>
        <taxon>Pseudomonadati</taxon>
        <taxon>Pseudomonadota</taxon>
        <taxon>Alphaproteobacteria</taxon>
        <taxon>Hyphomicrobiales</taxon>
        <taxon>Rhizobiaceae</taxon>
        <taxon>Peteryoungia</taxon>
    </lineage>
</organism>
<keyword evidence="2 6" id="KW-0732">Signal</keyword>
<dbReference type="EMBL" id="JAUSUW010000001">
    <property type="protein sequence ID" value="MDQ0419145.1"/>
    <property type="molecule type" value="Genomic_DNA"/>
</dbReference>
<evidence type="ECO:0000256" key="4">
    <source>
        <dbReference type="ARBA" id="ARBA00023237"/>
    </source>
</evidence>